<evidence type="ECO:0008006" key="3">
    <source>
        <dbReference type="Google" id="ProtNLM"/>
    </source>
</evidence>
<accession>A0ABZ1ATC8</accession>
<dbReference type="Proteomes" id="UP001626593">
    <property type="component" value="Chromosome"/>
</dbReference>
<dbReference type="EMBL" id="CP141259">
    <property type="protein sequence ID" value="WRL48710.1"/>
    <property type="molecule type" value="Genomic_DNA"/>
</dbReference>
<proteinExistence type="predicted"/>
<sequence>MWTKNHLFAATGALLICGSTLDGKVRLNRNDHGQARAFQCRFFSSKLETEGEDEIFNALLGLVKNRRHEFSASFHALINRSCRQNLRAKAREWRPRAALRTSNT</sequence>
<evidence type="ECO:0000313" key="1">
    <source>
        <dbReference type="EMBL" id="WRL48710.1"/>
    </source>
</evidence>
<name>A0ABZ1ATC8_AROEV</name>
<keyword evidence="2" id="KW-1185">Reference proteome</keyword>
<reference evidence="1 2" key="1">
    <citation type="submission" date="2023-12" db="EMBL/GenBank/DDBJ databases">
        <title>A. evansii MAY27, complete genome.</title>
        <authorList>
            <person name="Wang Y."/>
        </authorList>
    </citation>
    <scope>NUCLEOTIDE SEQUENCE [LARGE SCALE GENOMIC DNA]</scope>
    <source>
        <strain evidence="1 2">MAY27</strain>
    </source>
</reference>
<protein>
    <recommendedName>
        <fullName evidence="3">Secreted protein</fullName>
    </recommendedName>
</protein>
<organism evidence="1 2">
    <name type="scientific">Aromatoleum evansii</name>
    <name type="common">Azoarcus evansii</name>
    <dbReference type="NCBI Taxonomy" id="59406"/>
    <lineage>
        <taxon>Bacteria</taxon>
        <taxon>Pseudomonadati</taxon>
        <taxon>Pseudomonadota</taxon>
        <taxon>Betaproteobacteria</taxon>
        <taxon>Rhodocyclales</taxon>
        <taxon>Rhodocyclaceae</taxon>
        <taxon>Aromatoleum</taxon>
    </lineage>
</organism>
<dbReference type="RefSeq" id="WP_407280874.1">
    <property type="nucleotide sequence ID" value="NZ_CP141259.1"/>
</dbReference>
<evidence type="ECO:0000313" key="2">
    <source>
        <dbReference type="Proteomes" id="UP001626593"/>
    </source>
</evidence>
<gene>
    <name evidence="1" type="ORF">U5817_11855</name>
</gene>